<dbReference type="EMBL" id="FNTI01000002">
    <property type="protein sequence ID" value="SEE76735.1"/>
    <property type="molecule type" value="Genomic_DNA"/>
</dbReference>
<proteinExistence type="predicted"/>
<dbReference type="AlphaFoldDB" id="A0A1M7JQ66"/>
<gene>
    <name evidence="2" type="ORF">SAMN05444171_7949</name>
</gene>
<dbReference type="InterPro" id="IPR053892">
    <property type="entry name" value="MoaF-like"/>
</dbReference>
<evidence type="ECO:0000313" key="2">
    <source>
        <dbReference type="EMBL" id="SEE76735.1"/>
    </source>
</evidence>
<dbReference type="Proteomes" id="UP000183208">
    <property type="component" value="Unassembled WGS sequence"/>
</dbReference>
<organism evidence="2 3">
    <name type="scientific">Bradyrhizobium lablabi</name>
    <dbReference type="NCBI Taxonomy" id="722472"/>
    <lineage>
        <taxon>Bacteria</taxon>
        <taxon>Pseudomonadati</taxon>
        <taxon>Pseudomonadota</taxon>
        <taxon>Alphaproteobacteria</taxon>
        <taxon>Hyphomicrobiales</taxon>
        <taxon>Nitrobacteraceae</taxon>
        <taxon>Bradyrhizobium</taxon>
    </lineage>
</organism>
<feature type="domain" description="MoaF-like" evidence="1">
    <location>
        <begin position="8"/>
        <end position="103"/>
    </location>
</feature>
<dbReference type="RefSeq" id="WP_197679503.1">
    <property type="nucleotide sequence ID" value="NZ_FNTI01000002.1"/>
</dbReference>
<accession>A0A1M7JQ66</accession>
<sequence length="187" mass="20693">MPNAFPGTGHRYLVDFRAFKVTPALTSDTSLTYVVLNSDGSAGETETVVIKTENIAPDVYLVTWVESDNATEVHIENSRRNTIIANITSSPPNFGFDQFHGTFPPAEGDAPATLTYSHDIRPLFRDMDVTCMGLRGKHLDDVAWMCTPANAQSLFDAVSAHRIPPDTAWPPERIALFKQWMDQGLKP</sequence>
<dbReference type="Pfam" id="PF22036">
    <property type="entry name" value="MoaF_like"/>
    <property type="match status" value="1"/>
</dbReference>
<evidence type="ECO:0000313" key="3">
    <source>
        <dbReference type="Proteomes" id="UP000183208"/>
    </source>
</evidence>
<name>A0A1M7JQ66_9BRAD</name>
<evidence type="ECO:0000259" key="1">
    <source>
        <dbReference type="Pfam" id="PF22036"/>
    </source>
</evidence>
<reference evidence="2 3" key="1">
    <citation type="submission" date="2016-10" db="EMBL/GenBank/DDBJ databases">
        <authorList>
            <person name="de Groot N.N."/>
        </authorList>
    </citation>
    <scope>NUCLEOTIDE SEQUENCE [LARGE SCALE GENOMIC DNA]</scope>
    <source>
        <strain evidence="2 3">GAS522</strain>
    </source>
</reference>
<protein>
    <recommendedName>
        <fullName evidence="1">MoaF-like domain-containing protein</fullName>
    </recommendedName>
</protein>